<keyword evidence="2" id="KW-1185">Reference proteome</keyword>
<accession>W6QG00</accession>
<organism evidence="1 2">
    <name type="scientific">Penicillium roqueforti (strain FM164)</name>
    <dbReference type="NCBI Taxonomy" id="1365484"/>
    <lineage>
        <taxon>Eukaryota</taxon>
        <taxon>Fungi</taxon>
        <taxon>Dikarya</taxon>
        <taxon>Ascomycota</taxon>
        <taxon>Pezizomycotina</taxon>
        <taxon>Eurotiomycetes</taxon>
        <taxon>Eurotiomycetidae</taxon>
        <taxon>Eurotiales</taxon>
        <taxon>Aspergillaceae</taxon>
        <taxon>Penicillium</taxon>
    </lineage>
</organism>
<protein>
    <submittedName>
        <fullName evidence="1">Genomic scaffold, ProqFM164S02</fullName>
    </submittedName>
</protein>
<sequence>MPPGTVRLVEEAGIQVPAGGGPDEENEKCLHRSHLGRADGKTPSSEWLITDCEILILASSRILTVFLPIPSGD</sequence>
<proteinExistence type="predicted"/>
<name>W6QG00_PENRF</name>
<evidence type="ECO:0000313" key="1">
    <source>
        <dbReference type="EMBL" id="CDM33119.1"/>
    </source>
</evidence>
<dbReference type="AlphaFoldDB" id="W6QG00"/>
<gene>
    <name evidence="1" type="ORF">PROQFM164_S02g003271</name>
</gene>
<evidence type="ECO:0000313" key="2">
    <source>
        <dbReference type="Proteomes" id="UP000030686"/>
    </source>
</evidence>
<reference evidence="1" key="1">
    <citation type="journal article" date="2014" name="Nat. Commun.">
        <title>Multiple recent horizontal transfers of a large genomic region in cheese making fungi.</title>
        <authorList>
            <person name="Cheeseman K."/>
            <person name="Ropars J."/>
            <person name="Renault P."/>
            <person name="Dupont J."/>
            <person name="Gouzy J."/>
            <person name="Branca A."/>
            <person name="Abraham A.L."/>
            <person name="Ceppi M."/>
            <person name="Conseiller E."/>
            <person name="Debuchy R."/>
            <person name="Malagnac F."/>
            <person name="Goarin A."/>
            <person name="Silar P."/>
            <person name="Lacoste S."/>
            <person name="Sallet E."/>
            <person name="Bensimon A."/>
            <person name="Giraud T."/>
            <person name="Brygoo Y."/>
        </authorList>
    </citation>
    <scope>NUCLEOTIDE SEQUENCE [LARGE SCALE GENOMIC DNA]</scope>
    <source>
        <strain evidence="1">FM164</strain>
    </source>
</reference>
<dbReference type="EMBL" id="HG792016">
    <property type="protein sequence ID" value="CDM33119.1"/>
    <property type="molecule type" value="Genomic_DNA"/>
</dbReference>
<dbReference type="Proteomes" id="UP000030686">
    <property type="component" value="Unassembled WGS sequence"/>
</dbReference>